<name>A0AAV6I9K4_9ERIC</name>
<organism evidence="11 12">
    <name type="scientific">Rhododendron griersonianum</name>
    <dbReference type="NCBI Taxonomy" id="479676"/>
    <lineage>
        <taxon>Eukaryota</taxon>
        <taxon>Viridiplantae</taxon>
        <taxon>Streptophyta</taxon>
        <taxon>Embryophyta</taxon>
        <taxon>Tracheophyta</taxon>
        <taxon>Spermatophyta</taxon>
        <taxon>Magnoliopsida</taxon>
        <taxon>eudicotyledons</taxon>
        <taxon>Gunneridae</taxon>
        <taxon>Pentapetalae</taxon>
        <taxon>asterids</taxon>
        <taxon>Ericales</taxon>
        <taxon>Ericaceae</taxon>
        <taxon>Ericoideae</taxon>
        <taxon>Rhodoreae</taxon>
        <taxon>Rhododendron</taxon>
    </lineage>
</organism>
<accession>A0AAV6I9K4</accession>
<dbReference type="InterPro" id="IPR001471">
    <property type="entry name" value="AP2/ERF_dom"/>
</dbReference>
<keyword evidence="3" id="KW-0805">Transcription regulation</keyword>
<evidence type="ECO:0000256" key="4">
    <source>
        <dbReference type="ARBA" id="ARBA00023125"/>
    </source>
</evidence>
<dbReference type="InterPro" id="IPR016177">
    <property type="entry name" value="DNA-bd_dom_sf"/>
</dbReference>
<dbReference type="PROSITE" id="PS51032">
    <property type="entry name" value="AP2_ERF"/>
    <property type="match status" value="1"/>
</dbReference>
<dbReference type="Pfam" id="PF00847">
    <property type="entry name" value="AP2"/>
    <property type="match status" value="1"/>
</dbReference>
<protein>
    <recommendedName>
        <fullName evidence="10">AP2/ERF domain-containing protein</fullName>
    </recommendedName>
</protein>
<proteinExistence type="inferred from homology"/>
<dbReference type="GO" id="GO:0006952">
    <property type="term" value="P:defense response"/>
    <property type="evidence" value="ECO:0007669"/>
    <property type="project" value="UniProtKB-KW"/>
</dbReference>
<dbReference type="AlphaFoldDB" id="A0AAV6I9K4"/>
<sequence>MGRNFHRNQRGEDHDRHINLPSVTVRRICSRVSNVAPYFWWRAHRLELLTDKLQPSPVCERRVGNRDGRYKGVRMRKWGKWVAEVRQPNSRDRIWLGSYQRAEEAARAYDAIAFCLRGPSATLNFSDCLPDVPDATELSRSQIEVAASRHAQRAAEEEGESSGGGAVGTSEASFSMAAAEVFYVVEFTGGYFGDVHPDFFSIKVHHGGVFFAERGRKSYFGGNVSYSDYENRKIFSLLELDEIGKKLGLNDALEYYYKATDGGFKIIQNDDQLIDMINHIKDNVVDIFLVIPNSILDDLLDVDVGNWEWESGTFPESGVTIDDVDMIEGLGGSLADVDSDSDANYDYFHDSDYDLNGDGDPKVKKPIVFRPIKGREEPVFCEGMIFKHRAQFAGAIRHHSILQGREIRFTKNETTRVRAKCKVVIDPEDGTKKFECPWTIFASDIGKDKTLLVKTYIPQHTCGRIWRNKLMNSSWVAMMYFDDIRITPTLKVSELVEKVKSNFKCNVSVNQCYRARRWDLTGIPCEHAARVIVESGGQPEEYVSKWYSKHSFLTAYGNIMHPMNGPDMWEKSEDVGYKGITQGHAKLLWMPFQQALEEEEEEGEEEEEETPLQLEFLLRCGFSSTALFKGIVFSKPAFQFPVQNHFVLNHFDQNGMVTSPPIETTAARCKTHPANRRHRSNKSLPTRSQRDGRNRRGDGTDGARRWTDACRSSSTAAARSDTEDEEEEEEEKKTFTPADPYPVTIDSKMYVFGNVVRGHKHNKEEDGFVTGEVEAKVPHLGHEFPIAYQSSISISCLVSSIWDLRTWVGLGLHARFLLKEDVMKKKTGKKTVNKEEICEDWCFVCKDGGLLFTCDYK</sequence>
<dbReference type="FunFam" id="3.30.730.10:FF:000001">
    <property type="entry name" value="Ethylene-responsive transcription factor 2"/>
    <property type="match status" value="1"/>
</dbReference>
<evidence type="ECO:0000256" key="9">
    <source>
        <dbReference type="SAM" id="MobiDB-lite"/>
    </source>
</evidence>
<keyword evidence="7" id="KW-0539">Nucleus</keyword>
<comment type="caution">
    <text evidence="11">The sequence shown here is derived from an EMBL/GenBank/DDBJ whole genome shotgun (WGS) entry which is preliminary data.</text>
</comment>
<evidence type="ECO:0000256" key="5">
    <source>
        <dbReference type="ARBA" id="ARBA00023159"/>
    </source>
</evidence>
<reference evidence="11" key="1">
    <citation type="submission" date="2020-08" db="EMBL/GenBank/DDBJ databases">
        <title>Plant Genome Project.</title>
        <authorList>
            <person name="Zhang R.-G."/>
        </authorList>
    </citation>
    <scope>NUCLEOTIDE SEQUENCE</scope>
    <source>
        <strain evidence="11">WSP0</strain>
        <tissue evidence="11">Leaf</tissue>
    </source>
</reference>
<gene>
    <name evidence="11" type="ORF">RHGRI_031778</name>
</gene>
<dbReference type="GO" id="GO:0003677">
    <property type="term" value="F:DNA binding"/>
    <property type="evidence" value="ECO:0007669"/>
    <property type="project" value="UniProtKB-KW"/>
</dbReference>
<evidence type="ECO:0000256" key="2">
    <source>
        <dbReference type="ARBA" id="ARBA00022821"/>
    </source>
</evidence>
<dbReference type="InterPro" id="IPR051032">
    <property type="entry name" value="AP2/ERF_TF_ERF_subfamily"/>
</dbReference>
<dbReference type="Pfam" id="PF26130">
    <property type="entry name" value="PB1-like"/>
    <property type="match status" value="1"/>
</dbReference>
<dbReference type="Gene3D" id="3.30.730.10">
    <property type="entry name" value="AP2/ERF domain"/>
    <property type="match status" value="1"/>
</dbReference>
<dbReference type="EMBL" id="JACTNZ010000011">
    <property type="protein sequence ID" value="KAG5525213.1"/>
    <property type="molecule type" value="Genomic_DNA"/>
</dbReference>
<dbReference type="PANTHER" id="PTHR31985">
    <property type="entry name" value="ETHYLENE-RESPONSIVE TRANSCRIPTION FACTOR ERF042-RELATED"/>
    <property type="match status" value="1"/>
</dbReference>
<evidence type="ECO:0000256" key="7">
    <source>
        <dbReference type="ARBA" id="ARBA00023242"/>
    </source>
</evidence>
<dbReference type="CDD" id="cd00018">
    <property type="entry name" value="AP2"/>
    <property type="match status" value="1"/>
</dbReference>
<evidence type="ECO:0000256" key="6">
    <source>
        <dbReference type="ARBA" id="ARBA00023163"/>
    </source>
</evidence>
<dbReference type="GO" id="GO:0003700">
    <property type="term" value="F:DNA-binding transcription factor activity"/>
    <property type="evidence" value="ECO:0007669"/>
    <property type="project" value="InterPro"/>
</dbReference>
<feature type="compositionally biased region" description="Basic and acidic residues" evidence="9">
    <location>
        <begin position="688"/>
        <end position="708"/>
    </location>
</feature>
<dbReference type="InterPro" id="IPR058594">
    <property type="entry name" value="PB1-like_dom_pln"/>
</dbReference>
<keyword evidence="12" id="KW-1185">Reference proteome</keyword>
<keyword evidence="4" id="KW-0238">DNA-binding</keyword>
<evidence type="ECO:0000313" key="12">
    <source>
        <dbReference type="Proteomes" id="UP000823749"/>
    </source>
</evidence>
<comment type="subcellular location">
    <subcellularLocation>
        <location evidence="1">Nucleus</location>
    </subcellularLocation>
</comment>
<feature type="compositionally biased region" description="Low complexity" evidence="9">
    <location>
        <begin position="709"/>
        <end position="719"/>
    </location>
</feature>
<evidence type="ECO:0000313" key="11">
    <source>
        <dbReference type="EMBL" id="KAG5525213.1"/>
    </source>
</evidence>
<evidence type="ECO:0000256" key="1">
    <source>
        <dbReference type="ARBA" id="ARBA00004123"/>
    </source>
</evidence>
<dbReference type="GO" id="GO:0005634">
    <property type="term" value="C:nucleus"/>
    <property type="evidence" value="ECO:0007669"/>
    <property type="project" value="UniProtKB-SubCell"/>
</dbReference>
<feature type="compositionally biased region" description="Basic residues" evidence="9">
    <location>
        <begin position="669"/>
        <end position="681"/>
    </location>
</feature>
<dbReference type="PRINTS" id="PR00367">
    <property type="entry name" value="ETHRSPELEMNT"/>
</dbReference>
<evidence type="ECO:0000256" key="8">
    <source>
        <dbReference type="ARBA" id="ARBA00024343"/>
    </source>
</evidence>
<dbReference type="SUPFAM" id="SSF54171">
    <property type="entry name" value="DNA-binding domain"/>
    <property type="match status" value="1"/>
</dbReference>
<keyword evidence="6" id="KW-0804">Transcription</keyword>
<dbReference type="Proteomes" id="UP000823749">
    <property type="component" value="Chromosome 11"/>
</dbReference>
<evidence type="ECO:0000259" key="10">
    <source>
        <dbReference type="PROSITE" id="PS51032"/>
    </source>
</evidence>
<keyword evidence="5" id="KW-0010">Activator</keyword>
<evidence type="ECO:0000256" key="3">
    <source>
        <dbReference type="ARBA" id="ARBA00023015"/>
    </source>
</evidence>
<dbReference type="SMART" id="SM00380">
    <property type="entry name" value="AP2"/>
    <property type="match status" value="1"/>
</dbReference>
<dbReference type="InterPro" id="IPR036955">
    <property type="entry name" value="AP2/ERF_dom_sf"/>
</dbReference>
<dbReference type="PANTHER" id="PTHR31985:SF312">
    <property type="entry name" value="AP2_ERF DOMAIN-CONTAINING PROTEIN"/>
    <property type="match status" value="1"/>
</dbReference>
<feature type="domain" description="AP2/ERF" evidence="10">
    <location>
        <begin position="69"/>
        <end position="126"/>
    </location>
</feature>
<feature type="region of interest" description="Disordered" evidence="9">
    <location>
        <begin position="668"/>
        <end position="740"/>
    </location>
</feature>
<keyword evidence="2" id="KW-0611">Plant defense</keyword>
<comment type="similarity">
    <text evidence="8">Belongs to the AP2/ERF transcription factor family. ERF subfamily.</text>
</comment>